<dbReference type="OrthoDB" id="1935586at2759"/>
<evidence type="ECO:0000313" key="2">
    <source>
        <dbReference type="Proteomes" id="UP000327157"/>
    </source>
</evidence>
<accession>A0A5N5GX08</accession>
<proteinExistence type="predicted"/>
<dbReference type="EMBL" id="SMOL01000402">
    <property type="protein sequence ID" value="KAB2615324.1"/>
    <property type="molecule type" value="Genomic_DNA"/>
</dbReference>
<comment type="caution">
    <text evidence="1">The sequence shown here is derived from an EMBL/GenBank/DDBJ whole genome shotgun (WGS) entry which is preliminary data.</text>
</comment>
<evidence type="ECO:0000313" key="1">
    <source>
        <dbReference type="EMBL" id="KAB2615324.1"/>
    </source>
</evidence>
<dbReference type="Proteomes" id="UP000327157">
    <property type="component" value="Chromosome 3"/>
</dbReference>
<organism evidence="1 2">
    <name type="scientific">Pyrus ussuriensis x Pyrus communis</name>
    <dbReference type="NCBI Taxonomy" id="2448454"/>
    <lineage>
        <taxon>Eukaryota</taxon>
        <taxon>Viridiplantae</taxon>
        <taxon>Streptophyta</taxon>
        <taxon>Embryophyta</taxon>
        <taxon>Tracheophyta</taxon>
        <taxon>Spermatophyta</taxon>
        <taxon>Magnoliopsida</taxon>
        <taxon>eudicotyledons</taxon>
        <taxon>Gunneridae</taxon>
        <taxon>Pentapetalae</taxon>
        <taxon>rosids</taxon>
        <taxon>fabids</taxon>
        <taxon>Rosales</taxon>
        <taxon>Rosaceae</taxon>
        <taxon>Amygdaloideae</taxon>
        <taxon>Maleae</taxon>
        <taxon>Pyrus</taxon>
    </lineage>
</organism>
<dbReference type="AlphaFoldDB" id="A0A5N5GX08"/>
<protein>
    <submittedName>
        <fullName evidence="1">Uncharacterized protein</fullName>
    </submittedName>
</protein>
<sequence length="91" mass="10300">MAHLIGCKKTTDASKVAELFFRDINPNAHSLKLLSHIRTSNVFNVKHLIPFKGDNEDTRTANLGTNFLQLGEDDAYMMASSFMDRWDKLNA</sequence>
<name>A0A5N5GX08_9ROSA</name>
<gene>
    <name evidence="1" type="ORF">D8674_021912</name>
</gene>
<reference evidence="1 2" key="3">
    <citation type="submission" date="2019-11" db="EMBL/GenBank/DDBJ databases">
        <title>A de novo genome assembly of a pear dwarfing rootstock.</title>
        <authorList>
            <person name="Wang F."/>
            <person name="Wang J."/>
            <person name="Li S."/>
            <person name="Zhang Y."/>
            <person name="Fang M."/>
            <person name="Ma L."/>
            <person name="Zhao Y."/>
            <person name="Jiang S."/>
        </authorList>
    </citation>
    <scope>NUCLEOTIDE SEQUENCE [LARGE SCALE GENOMIC DNA]</scope>
    <source>
        <strain evidence="1">S2</strain>
        <tissue evidence="1">Leaf</tissue>
    </source>
</reference>
<reference evidence="1 2" key="1">
    <citation type="submission" date="2019-09" db="EMBL/GenBank/DDBJ databases">
        <authorList>
            <person name="Ou C."/>
        </authorList>
    </citation>
    <scope>NUCLEOTIDE SEQUENCE [LARGE SCALE GENOMIC DNA]</scope>
    <source>
        <strain evidence="1">S2</strain>
        <tissue evidence="1">Leaf</tissue>
    </source>
</reference>
<reference evidence="2" key="2">
    <citation type="submission" date="2019-10" db="EMBL/GenBank/DDBJ databases">
        <title>A de novo genome assembly of a pear dwarfing rootstock.</title>
        <authorList>
            <person name="Wang F."/>
            <person name="Wang J."/>
            <person name="Li S."/>
            <person name="Zhang Y."/>
            <person name="Fang M."/>
            <person name="Ma L."/>
            <person name="Zhao Y."/>
            <person name="Jiang S."/>
        </authorList>
    </citation>
    <scope>NUCLEOTIDE SEQUENCE [LARGE SCALE GENOMIC DNA]</scope>
</reference>
<keyword evidence="2" id="KW-1185">Reference proteome</keyword>